<feature type="compositionally biased region" description="Basic and acidic residues" evidence="1">
    <location>
        <begin position="76"/>
        <end position="92"/>
    </location>
</feature>
<keyword evidence="3" id="KW-1185">Reference proteome</keyword>
<comment type="caution">
    <text evidence="2">The sequence shown here is derived from an EMBL/GenBank/DDBJ whole genome shotgun (WGS) entry which is preliminary data.</text>
</comment>
<accession>A0AAE0WRP5</accession>
<organism evidence="2 3">
    <name type="scientific">Recurvomyces mirabilis</name>
    <dbReference type="NCBI Taxonomy" id="574656"/>
    <lineage>
        <taxon>Eukaryota</taxon>
        <taxon>Fungi</taxon>
        <taxon>Dikarya</taxon>
        <taxon>Ascomycota</taxon>
        <taxon>Pezizomycotina</taxon>
        <taxon>Dothideomycetes</taxon>
        <taxon>Dothideomycetidae</taxon>
        <taxon>Mycosphaerellales</taxon>
        <taxon>Teratosphaeriaceae</taxon>
        <taxon>Recurvomyces</taxon>
    </lineage>
</organism>
<gene>
    <name evidence="2" type="ORF">LTR78_003371</name>
</gene>
<reference evidence="2" key="1">
    <citation type="submission" date="2023-07" db="EMBL/GenBank/DDBJ databases">
        <title>Black Yeasts Isolated from many extreme environments.</title>
        <authorList>
            <person name="Coleine C."/>
            <person name="Stajich J.E."/>
            <person name="Selbmann L."/>
        </authorList>
    </citation>
    <scope>NUCLEOTIDE SEQUENCE</scope>
    <source>
        <strain evidence="2">CCFEE 5485</strain>
    </source>
</reference>
<evidence type="ECO:0000256" key="1">
    <source>
        <dbReference type="SAM" id="MobiDB-lite"/>
    </source>
</evidence>
<proteinExistence type="predicted"/>
<dbReference type="EMBL" id="JAUTXT010000009">
    <property type="protein sequence ID" value="KAK3676597.1"/>
    <property type="molecule type" value="Genomic_DNA"/>
</dbReference>
<dbReference type="Proteomes" id="UP001274830">
    <property type="component" value="Unassembled WGS sequence"/>
</dbReference>
<dbReference type="AlphaFoldDB" id="A0AAE0WRP5"/>
<evidence type="ECO:0000313" key="3">
    <source>
        <dbReference type="Proteomes" id="UP001274830"/>
    </source>
</evidence>
<protein>
    <submittedName>
        <fullName evidence="2">Uncharacterized protein</fullName>
    </submittedName>
</protein>
<feature type="region of interest" description="Disordered" evidence="1">
    <location>
        <begin position="68"/>
        <end position="92"/>
    </location>
</feature>
<name>A0AAE0WRP5_9PEZI</name>
<sequence>MFPAAFSQFINKLVSTPEVIIFFHMRPLEGLVAIMANTIDTAALASLSSTSLRQTKEGAREGSCWNHRRRLGQGQRKTDEAEERAQDRSRIDDVRDKLLTHAPGLGTVEHQLHELTQPS</sequence>
<evidence type="ECO:0000313" key="2">
    <source>
        <dbReference type="EMBL" id="KAK3676597.1"/>
    </source>
</evidence>